<reference evidence="2 3" key="1">
    <citation type="journal article" date="2023" name="Plants (Basel)">
        <title>Bridging the Gap: Combining Genomics and Transcriptomics Approaches to Understand Stylosanthes scabra, an Orphan Legume from the Brazilian Caatinga.</title>
        <authorList>
            <person name="Ferreira-Neto J.R.C."/>
            <person name="da Silva M.D."/>
            <person name="Binneck E."/>
            <person name="de Melo N.F."/>
            <person name="da Silva R.H."/>
            <person name="de Melo A.L.T.M."/>
            <person name="Pandolfi V."/>
            <person name="Bustamante F.O."/>
            <person name="Brasileiro-Vidal A.C."/>
            <person name="Benko-Iseppon A.M."/>
        </authorList>
    </citation>
    <scope>NUCLEOTIDE SEQUENCE [LARGE SCALE GENOMIC DNA]</scope>
    <source>
        <tissue evidence="2">Leaves</tissue>
    </source>
</reference>
<feature type="compositionally biased region" description="Basic residues" evidence="1">
    <location>
        <begin position="133"/>
        <end position="148"/>
    </location>
</feature>
<evidence type="ECO:0000313" key="2">
    <source>
        <dbReference type="EMBL" id="MED6123085.1"/>
    </source>
</evidence>
<feature type="compositionally biased region" description="Basic and acidic residues" evidence="1">
    <location>
        <begin position="149"/>
        <end position="158"/>
    </location>
</feature>
<sequence>MVIVGRSMWCRSTDKRDTCGGCCTSSRRMFTNVHACGWSHLDTMRAYICGPHRDQCCIITQNPPSAEVVEGGYVMQETDNSSGRGSRLSNHLQMESGCICPPVKARHELTVGVWVTGGRDALTGRAIGSVKKRMVFRAKRHRRHPRRNGPKESEKESRGSGGGPNGITKRKG</sequence>
<proteinExistence type="predicted"/>
<organism evidence="2 3">
    <name type="scientific">Stylosanthes scabra</name>
    <dbReference type="NCBI Taxonomy" id="79078"/>
    <lineage>
        <taxon>Eukaryota</taxon>
        <taxon>Viridiplantae</taxon>
        <taxon>Streptophyta</taxon>
        <taxon>Embryophyta</taxon>
        <taxon>Tracheophyta</taxon>
        <taxon>Spermatophyta</taxon>
        <taxon>Magnoliopsida</taxon>
        <taxon>eudicotyledons</taxon>
        <taxon>Gunneridae</taxon>
        <taxon>Pentapetalae</taxon>
        <taxon>rosids</taxon>
        <taxon>fabids</taxon>
        <taxon>Fabales</taxon>
        <taxon>Fabaceae</taxon>
        <taxon>Papilionoideae</taxon>
        <taxon>50 kb inversion clade</taxon>
        <taxon>dalbergioids sensu lato</taxon>
        <taxon>Dalbergieae</taxon>
        <taxon>Pterocarpus clade</taxon>
        <taxon>Stylosanthes</taxon>
    </lineage>
</organism>
<evidence type="ECO:0000313" key="3">
    <source>
        <dbReference type="Proteomes" id="UP001341840"/>
    </source>
</evidence>
<accession>A0ABU6RGI3</accession>
<evidence type="ECO:0000256" key="1">
    <source>
        <dbReference type="SAM" id="MobiDB-lite"/>
    </source>
</evidence>
<keyword evidence="3" id="KW-1185">Reference proteome</keyword>
<protein>
    <submittedName>
        <fullName evidence="2">Uncharacterized protein</fullName>
    </submittedName>
</protein>
<dbReference type="Proteomes" id="UP001341840">
    <property type="component" value="Unassembled WGS sequence"/>
</dbReference>
<name>A0ABU6RGI3_9FABA</name>
<comment type="caution">
    <text evidence="2">The sequence shown here is derived from an EMBL/GenBank/DDBJ whole genome shotgun (WGS) entry which is preliminary data.</text>
</comment>
<feature type="region of interest" description="Disordered" evidence="1">
    <location>
        <begin position="133"/>
        <end position="172"/>
    </location>
</feature>
<gene>
    <name evidence="2" type="ORF">PIB30_045961</name>
</gene>
<dbReference type="EMBL" id="JASCZI010030492">
    <property type="protein sequence ID" value="MED6123085.1"/>
    <property type="molecule type" value="Genomic_DNA"/>
</dbReference>